<dbReference type="PANTHER" id="PTHR24361">
    <property type="entry name" value="MITOGEN-ACTIVATED KINASE KINASE KINASE"/>
    <property type="match status" value="1"/>
</dbReference>
<evidence type="ECO:0000313" key="3">
    <source>
        <dbReference type="EMBL" id="KAF3046105.1"/>
    </source>
</evidence>
<dbReference type="AlphaFoldDB" id="A0A9P4WY05"/>
<dbReference type="PROSITE" id="PS00108">
    <property type="entry name" value="PROTEIN_KINASE_ST"/>
    <property type="match status" value="1"/>
</dbReference>
<dbReference type="Proteomes" id="UP000758155">
    <property type="component" value="Unassembled WGS sequence"/>
</dbReference>
<dbReference type="SMART" id="SM00220">
    <property type="entry name" value="S_TKc"/>
    <property type="match status" value="1"/>
</dbReference>
<organism evidence="3 4">
    <name type="scientific">Didymella heteroderae</name>
    <dbReference type="NCBI Taxonomy" id="1769908"/>
    <lineage>
        <taxon>Eukaryota</taxon>
        <taxon>Fungi</taxon>
        <taxon>Dikarya</taxon>
        <taxon>Ascomycota</taxon>
        <taxon>Pezizomycotina</taxon>
        <taxon>Dothideomycetes</taxon>
        <taxon>Pleosporomycetidae</taxon>
        <taxon>Pleosporales</taxon>
        <taxon>Pleosporineae</taxon>
        <taxon>Didymellaceae</taxon>
        <taxon>Didymella</taxon>
    </lineage>
</organism>
<accession>A0A9P4WY05</accession>
<gene>
    <name evidence="3" type="ORF">E8E12_011127</name>
</gene>
<feature type="region of interest" description="Disordered" evidence="1">
    <location>
        <begin position="375"/>
        <end position="395"/>
    </location>
</feature>
<evidence type="ECO:0000256" key="1">
    <source>
        <dbReference type="SAM" id="MobiDB-lite"/>
    </source>
</evidence>
<dbReference type="Pfam" id="PF00069">
    <property type="entry name" value="Pkinase"/>
    <property type="match status" value="1"/>
</dbReference>
<dbReference type="GO" id="GO:0004674">
    <property type="term" value="F:protein serine/threonine kinase activity"/>
    <property type="evidence" value="ECO:0007669"/>
    <property type="project" value="TreeGrafter"/>
</dbReference>
<dbReference type="GO" id="GO:0005524">
    <property type="term" value="F:ATP binding"/>
    <property type="evidence" value="ECO:0007669"/>
    <property type="project" value="InterPro"/>
</dbReference>
<dbReference type="InterPro" id="IPR011009">
    <property type="entry name" value="Kinase-like_dom_sf"/>
</dbReference>
<dbReference type="SUPFAM" id="SSF56112">
    <property type="entry name" value="Protein kinase-like (PK-like)"/>
    <property type="match status" value="1"/>
</dbReference>
<keyword evidence="4" id="KW-1185">Reference proteome</keyword>
<dbReference type="Gene3D" id="1.10.510.10">
    <property type="entry name" value="Transferase(Phosphotransferase) domain 1"/>
    <property type="match status" value="1"/>
</dbReference>
<name>A0A9P4WY05_9PLEO</name>
<protein>
    <recommendedName>
        <fullName evidence="2">Protein kinase domain-containing protein</fullName>
    </recommendedName>
</protein>
<proteinExistence type="predicted"/>
<feature type="domain" description="Protein kinase" evidence="2">
    <location>
        <begin position="25"/>
        <end position="348"/>
    </location>
</feature>
<dbReference type="EMBL" id="SWKV01000005">
    <property type="protein sequence ID" value="KAF3046105.1"/>
    <property type="molecule type" value="Genomic_DNA"/>
</dbReference>
<evidence type="ECO:0000313" key="4">
    <source>
        <dbReference type="Proteomes" id="UP000758155"/>
    </source>
</evidence>
<sequence>MDLEAKIARSIKEDLADSSDFDRYFTFEHYLGKDSDGEVSAFLHRPSKRLIAVNAPRADRISASVNICREAKALKAISIYGKHENINHMISYQLAYGVTLYPAIILEYAQFGSLLDYRTAWREQGLNKALSDIPEPTVWKLFKDMTLALDFLHNKCGLVHRDVKTENILVTRSPTDYGSVIPKIPAFKLADFSRALAYPSIDNKIYEWAGSAGFAPPLAERQLGEPARAAGDMWSLGATLQEFAVGVIPCQSRKAFVEQMEKCQESHPKLEDHEEVWKKHEWKLCAGCRPLKLQATMLVKHCGLAGPLVKDYQPFSDVLNEWYRKLWIIATESRATSASLVKGLIPFIDCYIGVVKKPETHRTNNMLDMLSQVARPQAPTPRRMAGLRTPHGSDYRPTYEGNDYAVLSSQLRLRELD</sequence>
<comment type="caution">
    <text evidence="3">The sequence shown here is derived from an EMBL/GenBank/DDBJ whole genome shotgun (WGS) entry which is preliminary data.</text>
</comment>
<dbReference type="PROSITE" id="PS50011">
    <property type="entry name" value="PROTEIN_KINASE_DOM"/>
    <property type="match status" value="1"/>
</dbReference>
<dbReference type="InterPro" id="IPR008271">
    <property type="entry name" value="Ser/Thr_kinase_AS"/>
</dbReference>
<evidence type="ECO:0000259" key="2">
    <source>
        <dbReference type="PROSITE" id="PS50011"/>
    </source>
</evidence>
<dbReference type="GO" id="GO:0005737">
    <property type="term" value="C:cytoplasm"/>
    <property type="evidence" value="ECO:0007669"/>
    <property type="project" value="TreeGrafter"/>
</dbReference>
<dbReference type="InterPro" id="IPR053235">
    <property type="entry name" value="Ser_Thr_kinase"/>
</dbReference>
<dbReference type="OrthoDB" id="310217at2759"/>
<dbReference type="InterPro" id="IPR000719">
    <property type="entry name" value="Prot_kinase_dom"/>
</dbReference>
<reference evidence="3" key="1">
    <citation type="submission" date="2019-04" db="EMBL/GenBank/DDBJ databases">
        <title>Sequencing of skin fungus with MAO and IRED activity.</title>
        <authorList>
            <person name="Marsaioli A.J."/>
            <person name="Bonatto J.M.C."/>
            <person name="Reis Junior O."/>
        </authorList>
    </citation>
    <scope>NUCLEOTIDE SEQUENCE</scope>
    <source>
        <strain evidence="3">28M1</strain>
    </source>
</reference>